<dbReference type="InterPro" id="IPR000522">
    <property type="entry name" value="ABC_transptr_permease_BtuC"/>
</dbReference>
<dbReference type="InterPro" id="IPR037294">
    <property type="entry name" value="ABC_BtuC-like"/>
</dbReference>
<dbReference type="Pfam" id="PF01032">
    <property type="entry name" value="FecCD"/>
    <property type="match status" value="1"/>
</dbReference>
<evidence type="ECO:0000256" key="6">
    <source>
        <dbReference type="ARBA" id="ARBA00022989"/>
    </source>
</evidence>
<name>A0A9D1HF08_9FIRM</name>
<dbReference type="CDD" id="cd06550">
    <property type="entry name" value="TM_ABC_iron-siderophores_like"/>
    <property type="match status" value="1"/>
</dbReference>
<dbReference type="GO" id="GO:0022857">
    <property type="term" value="F:transmembrane transporter activity"/>
    <property type="evidence" value="ECO:0007669"/>
    <property type="project" value="InterPro"/>
</dbReference>
<comment type="similarity">
    <text evidence="2">Belongs to the binding-protein-dependent transport system permease family. FecCD subfamily.</text>
</comment>
<evidence type="ECO:0000313" key="10">
    <source>
        <dbReference type="Proteomes" id="UP000824164"/>
    </source>
</evidence>
<evidence type="ECO:0000256" key="5">
    <source>
        <dbReference type="ARBA" id="ARBA00022692"/>
    </source>
</evidence>
<dbReference type="GO" id="GO:0033214">
    <property type="term" value="P:siderophore-iron import into cell"/>
    <property type="evidence" value="ECO:0007669"/>
    <property type="project" value="TreeGrafter"/>
</dbReference>
<feature type="transmembrane region" description="Helical" evidence="8">
    <location>
        <begin position="327"/>
        <end position="345"/>
    </location>
</feature>
<sequence>MNSHKIIRSRSQYLIFIGGICFLIAAALCLSVSIGAVQIDTGDIYKIIINKLSGREVFAQGWEDNVETIIWSIRLPRVIMACIVGAGLSVCGVLMQALTKNSLADPYVLGISSGASAGAVAAIIMGWFSFMGGYATIFGATLGAALSIALSLSIASMHGRITSTQLVLAGIATSAIFSALTNLIIYGYNTGSDKTKTAQYWMIGSLSGASWDTARYVAIVFLIAIILILFFTRDLDILLLGDDVAESLGVRTGRIKLIIIIMSTIVTGVAVSVSGVIGFIGLVVPHIVRSFVGSKHKRLIPAVILTGGLFTMLTDVLSRVIAAPEELPIGIISALIGGPFFLYLIRKNRKR</sequence>
<evidence type="ECO:0000256" key="1">
    <source>
        <dbReference type="ARBA" id="ARBA00004651"/>
    </source>
</evidence>
<reference evidence="9" key="1">
    <citation type="submission" date="2020-10" db="EMBL/GenBank/DDBJ databases">
        <authorList>
            <person name="Gilroy R."/>
        </authorList>
    </citation>
    <scope>NUCLEOTIDE SEQUENCE</scope>
    <source>
        <strain evidence="9">CHK187-14744</strain>
    </source>
</reference>
<feature type="transmembrane region" description="Helical" evidence="8">
    <location>
        <begin position="214"/>
        <end position="232"/>
    </location>
</feature>
<feature type="transmembrane region" description="Helical" evidence="8">
    <location>
        <begin position="253"/>
        <end position="270"/>
    </location>
</feature>
<organism evidence="9 10">
    <name type="scientific">Candidatus Onthocola gallistercoris</name>
    <dbReference type="NCBI Taxonomy" id="2840876"/>
    <lineage>
        <taxon>Bacteria</taxon>
        <taxon>Bacillati</taxon>
        <taxon>Bacillota</taxon>
        <taxon>Bacilli</taxon>
        <taxon>Candidatus Onthocola</taxon>
    </lineage>
</organism>
<proteinExistence type="inferred from homology"/>
<dbReference type="FunFam" id="1.10.3470.10:FF:000001">
    <property type="entry name" value="Vitamin B12 ABC transporter permease BtuC"/>
    <property type="match status" value="1"/>
</dbReference>
<dbReference type="SUPFAM" id="SSF81345">
    <property type="entry name" value="ABC transporter involved in vitamin B12 uptake, BtuC"/>
    <property type="match status" value="1"/>
</dbReference>
<evidence type="ECO:0000256" key="8">
    <source>
        <dbReference type="SAM" id="Phobius"/>
    </source>
</evidence>
<reference evidence="9" key="2">
    <citation type="journal article" date="2021" name="PeerJ">
        <title>Extensive microbial diversity within the chicken gut microbiome revealed by metagenomics and culture.</title>
        <authorList>
            <person name="Gilroy R."/>
            <person name="Ravi A."/>
            <person name="Getino M."/>
            <person name="Pursley I."/>
            <person name="Horton D.L."/>
            <person name="Alikhan N.F."/>
            <person name="Baker D."/>
            <person name="Gharbi K."/>
            <person name="Hall N."/>
            <person name="Watson M."/>
            <person name="Adriaenssens E.M."/>
            <person name="Foster-Nyarko E."/>
            <person name="Jarju S."/>
            <person name="Secka A."/>
            <person name="Antonio M."/>
            <person name="Oren A."/>
            <person name="Chaudhuri R.R."/>
            <person name="La Ragione R."/>
            <person name="Hildebrand F."/>
            <person name="Pallen M.J."/>
        </authorList>
    </citation>
    <scope>NUCLEOTIDE SEQUENCE</scope>
    <source>
        <strain evidence="9">CHK187-14744</strain>
    </source>
</reference>
<evidence type="ECO:0000256" key="7">
    <source>
        <dbReference type="ARBA" id="ARBA00023136"/>
    </source>
</evidence>
<keyword evidence="4" id="KW-1003">Cell membrane</keyword>
<feature type="transmembrane region" description="Helical" evidence="8">
    <location>
        <begin position="12"/>
        <end position="36"/>
    </location>
</feature>
<keyword evidence="5 8" id="KW-0812">Transmembrane</keyword>
<protein>
    <submittedName>
        <fullName evidence="9">Iron ABC transporter permease</fullName>
    </submittedName>
</protein>
<feature type="transmembrane region" description="Helical" evidence="8">
    <location>
        <begin position="166"/>
        <end position="188"/>
    </location>
</feature>
<feature type="transmembrane region" description="Helical" evidence="8">
    <location>
        <begin position="299"/>
        <end position="321"/>
    </location>
</feature>
<gene>
    <name evidence="9" type="ORF">IAB63_01905</name>
</gene>
<keyword evidence="3" id="KW-0813">Transport</keyword>
<dbReference type="EMBL" id="DVLT01000012">
    <property type="protein sequence ID" value="HIU01988.1"/>
    <property type="molecule type" value="Genomic_DNA"/>
</dbReference>
<dbReference type="PANTHER" id="PTHR30472:SF18">
    <property type="entry name" value="IRON(III) DICITRATE ABC TRANSPORTER,PERMEASE PROTEIN"/>
    <property type="match status" value="1"/>
</dbReference>
<evidence type="ECO:0000256" key="2">
    <source>
        <dbReference type="ARBA" id="ARBA00007935"/>
    </source>
</evidence>
<feature type="transmembrane region" description="Helical" evidence="8">
    <location>
        <begin position="78"/>
        <end position="95"/>
    </location>
</feature>
<dbReference type="AlphaFoldDB" id="A0A9D1HF08"/>
<dbReference type="Gene3D" id="1.10.3470.10">
    <property type="entry name" value="ABC transporter involved in vitamin B12 uptake, BtuC"/>
    <property type="match status" value="1"/>
</dbReference>
<dbReference type="PANTHER" id="PTHR30472">
    <property type="entry name" value="FERRIC ENTEROBACTIN TRANSPORT SYSTEM PERMEASE PROTEIN"/>
    <property type="match status" value="1"/>
</dbReference>
<keyword evidence="7 8" id="KW-0472">Membrane</keyword>
<evidence type="ECO:0000313" key="9">
    <source>
        <dbReference type="EMBL" id="HIU01988.1"/>
    </source>
</evidence>
<evidence type="ECO:0000256" key="4">
    <source>
        <dbReference type="ARBA" id="ARBA00022475"/>
    </source>
</evidence>
<comment type="caution">
    <text evidence="9">The sequence shown here is derived from an EMBL/GenBank/DDBJ whole genome shotgun (WGS) entry which is preliminary data.</text>
</comment>
<feature type="transmembrane region" description="Helical" evidence="8">
    <location>
        <begin position="134"/>
        <end position="154"/>
    </location>
</feature>
<keyword evidence="6 8" id="KW-1133">Transmembrane helix</keyword>
<evidence type="ECO:0000256" key="3">
    <source>
        <dbReference type="ARBA" id="ARBA00022448"/>
    </source>
</evidence>
<feature type="transmembrane region" description="Helical" evidence="8">
    <location>
        <begin position="107"/>
        <end position="128"/>
    </location>
</feature>
<dbReference type="GO" id="GO:0005886">
    <property type="term" value="C:plasma membrane"/>
    <property type="evidence" value="ECO:0007669"/>
    <property type="project" value="UniProtKB-SubCell"/>
</dbReference>
<accession>A0A9D1HF08</accession>
<dbReference type="Proteomes" id="UP000824164">
    <property type="component" value="Unassembled WGS sequence"/>
</dbReference>
<comment type="subcellular location">
    <subcellularLocation>
        <location evidence="1">Cell membrane</location>
        <topology evidence="1">Multi-pass membrane protein</topology>
    </subcellularLocation>
</comment>